<evidence type="ECO:0000256" key="3">
    <source>
        <dbReference type="ARBA" id="ARBA00022692"/>
    </source>
</evidence>
<gene>
    <name evidence="12" type="ORF">B296_00037512</name>
</gene>
<reference evidence="12 13" key="1">
    <citation type="journal article" date="2014" name="Agronomy (Basel)">
        <title>A Draft Genome Sequence for Ensete ventricosum, the Drought-Tolerant Tree Against Hunger.</title>
        <authorList>
            <person name="Harrison J."/>
            <person name="Moore K.A."/>
            <person name="Paszkiewicz K."/>
            <person name="Jones T."/>
            <person name="Grant M."/>
            <person name="Ambacheew D."/>
            <person name="Muzemil S."/>
            <person name="Studholme D.J."/>
        </authorList>
    </citation>
    <scope>NUCLEOTIDE SEQUENCE [LARGE SCALE GENOMIC DNA]</scope>
</reference>
<comment type="similarity">
    <text evidence="2">Belongs to the PC-esterase family. TBL subfamily.</text>
</comment>
<evidence type="ECO:0000259" key="11">
    <source>
        <dbReference type="Pfam" id="PF14416"/>
    </source>
</evidence>
<dbReference type="GO" id="GO:0000139">
    <property type="term" value="C:Golgi membrane"/>
    <property type="evidence" value="ECO:0007669"/>
    <property type="project" value="UniProtKB-SubCell"/>
</dbReference>
<evidence type="ECO:0000259" key="10">
    <source>
        <dbReference type="Pfam" id="PF13839"/>
    </source>
</evidence>
<evidence type="ECO:0000256" key="4">
    <source>
        <dbReference type="ARBA" id="ARBA00022968"/>
    </source>
</evidence>
<keyword evidence="3 9" id="KW-0812">Transmembrane</keyword>
<dbReference type="EMBL" id="AMZH03021125">
    <property type="protein sequence ID" value="RRT38522.1"/>
    <property type="molecule type" value="Genomic_DNA"/>
</dbReference>
<protein>
    <submittedName>
        <fullName evidence="12">Uncharacterized protein</fullName>
    </submittedName>
</protein>
<evidence type="ECO:0000256" key="5">
    <source>
        <dbReference type="ARBA" id="ARBA00022989"/>
    </source>
</evidence>
<dbReference type="AlphaFoldDB" id="A0A426XGD6"/>
<evidence type="ECO:0000256" key="2">
    <source>
        <dbReference type="ARBA" id="ARBA00007727"/>
    </source>
</evidence>
<evidence type="ECO:0000313" key="13">
    <source>
        <dbReference type="Proteomes" id="UP000287651"/>
    </source>
</evidence>
<evidence type="ECO:0000256" key="7">
    <source>
        <dbReference type="ARBA" id="ARBA00023136"/>
    </source>
</evidence>
<evidence type="ECO:0000256" key="9">
    <source>
        <dbReference type="SAM" id="Phobius"/>
    </source>
</evidence>
<dbReference type="Pfam" id="PF14416">
    <property type="entry name" value="PMR5N"/>
    <property type="match status" value="1"/>
</dbReference>
<dbReference type="PANTHER" id="PTHR32285">
    <property type="entry name" value="PROTEIN TRICHOME BIREFRINGENCE-LIKE 9-RELATED"/>
    <property type="match status" value="1"/>
</dbReference>
<sequence length="491" mass="55145">MPCPLRWFLLSLSLPPSLPPSTPKLHCSMEWSVIQKKVGPLLWLLVISTILVLFIMHSSSTFSISIKAVLTQTPLVTTSDVSNQSTSLPANTSGVTPVHDSSSSPQLSAGTFAAPHFFQCSSKPRASIYTNLTCPTYPDINNCGKYGKDQRYLYWRWQPDSCDIPRFEPATFFDIVRGKKMAFIGDSLARNQIDSLLCLLSQVISYAFTAGTNSTPEKDQPKLRLQHDDVLILVQAETPREASRDSSGKCLTWYFPLHDFTLMVMWTEYFVEARPRIINGTASNSFEIHLDKVSTSWAEKLPGVDYAVLSGGNWFFRGIHLYEEGKIVGCVNCREQNLTEFGAAVAIRRALRTALQFISSCKDCQGLVTFLRTFTSSHFENGSWLTGGYCNRTQPLDETQIPPDDIAWEVRKIQLEEIARVRQQESGGKMRFGVLDVTRAMMLRADAHPGDHWTKKSKASLNDCLHWCLPGPIDMWSDLLLAILEKKFLPS</sequence>
<feature type="region of interest" description="Disordered" evidence="8">
    <location>
        <begin position="80"/>
        <end position="100"/>
    </location>
</feature>
<keyword evidence="7 9" id="KW-0472">Membrane</keyword>
<organism evidence="12 13">
    <name type="scientific">Ensete ventricosum</name>
    <name type="common">Abyssinian banana</name>
    <name type="synonym">Musa ensete</name>
    <dbReference type="NCBI Taxonomy" id="4639"/>
    <lineage>
        <taxon>Eukaryota</taxon>
        <taxon>Viridiplantae</taxon>
        <taxon>Streptophyta</taxon>
        <taxon>Embryophyta</taxon>
        <taxon>Tracheophyta</taxon>
        <taxon>Spermatophyta</taxon>
        <taxon>Magnoliopsida</taxon>
        <taxon>Liliopsida</taxon>
        <taxon>Zingiberales</taxon>
        <taxon>Musaceae</taxon>
        <taxon>Ensete</taxon>
    </lineage>
</organism>
<evidence type="ECO:0000256" key="8">
    <source>
        <dbReference type="SAM" id="MobiDB-lite"/>
    </source>
</evidence>
<dbReference type="InterPro" id="IPR025846">
    <property type="entry name" value="TBL_N"/>
</dbReference>
<accession>A0A426XGD6</accession>
<feature type="domain" description="Trichome birefringence-like C-terminal" evidence="10">
    <location>
        <begin position="164"/>
        <end position="482"/>
    </location>
</feature>
<proteinExistence type="inferred from homology"/>
<evidence type="ECO:0000256" key="6">
    <source>
        <dbReference type="ARBA" id="ARBA00023034"/>
    </source>
</evidence>
<evidence type="ECO:0000313" key="12">
    <source>
        <dbReference type="EMBL" id="RRT38522.1"/>
    </source>
</evidence>
<keyword evidence="5 9" id="KW-1133">Transmembrane helix</keyword>
<keyword evidence="4" id="KW-0735">Signal-anchor</keyword>
<dbReference type="InterPro" id="IPR029962">
    <property type="entry name" value="TBL"/>
</dbReference>
<name>A0A426XGD6_ENSVE</name>
<evidence type="ECO:0000256" key="1">
    <source>
        <dbReference type="ARBA" id="ARBA00004323"/>
    </source>
</evidence>
<keyword evidence="6" id="KW-0333">Golgi apparatus</keyword>
<feature type="transmembrane region" description="Helical" evidence="9">
    <location>
        <begin position="39"/>
        <end position="57"/>
    </location>
</feature>
<comment type="caution">
    <text evidence="12">The sequence shown here is derived from an EMBL/GenBank/DDBJ whole genome shotgun (WGS) entry which is preliminary data.</text>
</comment>
<dbReference type="GO" id="GO:1990538">
    <property type="term" value="F:xylan O-acetyltransferase activity"/>
    <property type="evidence" value="ECO:0007669"/>
    <property type="project" value="UniProtKB-ARBA"/>
</dbReference>
<dbReference type="InterPro" id="IPR026057">
    <property type="entry name" value="TBL_C"/>
</dbReference>
<dbReference type="Proteomes" id="UP000287651">
    <property type="component" value="Unassembled WGS sequence"/>
</dbReference>
<dbReference type="PANTHER" id="PTHR32285:SF253">
    <property type="entry name" value="OS06G0234600 PROTEIN"/>
    <property type="match status" value="1"/>
</dbReference>
<comment type="subcellular location">
    <subcellularLocation>
        <location evidence="1">Golgi apparatus membrane</location>
        <topology evidence="1">Single-pass type II membrane protein</topology>
    </subcellularLocation>
</comment>
<feature type="domain" description="Trichome birefringence-like N-terminal" evidence="11">
    <location>
        <begin position="125"/>
        <end position="163"/>
    </location>
</feature>
<dbReference type="Pfam" id="PF13839">
    <property type="entry name" value="PC-Esterase"/>
    <property type="match status" value="1"/>
</dbReference>